<evidence type="ECO:0000313" key="11">
    <source>
        <dbReference type="Proteomes" id="UP000007800"/>
    </source>
</evidence>
<comment type="subcellular location">
    <subcellularLocation>
        <location evidence="1">Nucleus</location>
    </subcellularLocation>
</comment>
<dbReference type="OMA" id="KTWKQIS"/>
<name>C5KEH3_PERM5</name>
<feature type="region of interest" description="Disordered" evidence="8">
    <location>
        <begin position="266"/>
        <end position="355"/>
    </location>
</feature>
<dbReference type="Gene3D" id="1.20.1060.20">
    <property type="match status" value="1"/>
</dbReference>
<evidence type="ECO:0000256" key="6">
    <source>
        <dbReference type="ARBA" id="ARBA00023242"/>
    </source>
</evidence>
<evidence type="ECO:0000256" key="5">
    <source>
        <dbReference type="ARBA" id="ARBA00023054"/>
    </source>
</evidence>
<dbReference type="SUPFAM" id="SSF52540">
    <property type="entry name" value="P-loop containing nucleoside triphosphate hydrolases"/>
    <property type="match status" value="1"/>
</dbReference>
<feature type="coiled-coil region" evidence="7">
    <location>
        <begin position="1245"/>
        <end position="1346"/>
    </location>
</feature>
<dbReference type="RefSeq" id="XP_002785315.1">
    <property type="nucleotide sequence ID" value="XM_002785269.1"/>
</dbReference>
<dbReference type="Pfam" id="PF02463">
    <property type="entry name" value="SMC_N"/>
    <property type="match status" value="1"/>
</dbReference>
<dbReference type="InterPro" id="IPR010935">
    <property type="entry name" value="SMC_hinge"/>
</dbReference>
<protein>
    <submittedName>
        <fullName evidence="10">SMC4'SMC4, putative</fullName>
    </submittedName>
</protein>
<feature type="compositionally biased region" description="Basic and acidic residues" evidence="8">
    <location>
        <begin position="1206"/>
        <end position="1227"/>
    </location>
</feature>
<organism evidence="11">
    <name type="scientific">Perkinsus marinus (strain ATCC 50983 / TXsc)</name>
    <dbReference type="NCBI Taxonomy" id="423536"/>
    <lineage>
        <taxon>Eukaryota</taxon>
        <taxon>Sar</taxon>
        <taxon>Alveolata</taxon>
        <taxon>Perkinsozoa</taxon>
        <taxon>Perkinsea</taxon>
        <taxon>Perkinsida</taxon>
        <taxon>Perkinsidae</taxon>
        <taxon>Perkinsus</taxon>
    </lineage>
</organism>
<gene>
    <name evidence="10" type="ORF">Pmar_PMAR009545</name>
</gene>
<evidence type="ECO:0000256" key="4">
    <source>
        <dbReference type="ARBA" id="ARBA00022840"/>
    </source>
</evidence>
<feature type="coiled-coil region" evidence="7">
    <location>
        <begin position="1072"/>
        <end position="1131"/>
    </location>
</feature>
<dbReference type="SMART" id="SM00968">
    <property type="entry name" value="SMC_hinge"/>
    <property type="match status" value="1"/>
</dbReference>
<dbReference type="Proteomes" id="UP000007800">
    <property type="component" value="Unassembled WGS sequence"/>
</dbReference>
<evidence type="ECO:0000256" key="8">
    <source>
        <dbReference type="SAM" id="MobiDB-lite"/>
    </source>
</evidence>
<feature type="region of interest" description="Disordered" evidence="8">
    <location>
        <begin position="192"/>
        <end position="225"/>
    </location>
</feature>
<dbReference type="FunCoup" id="C5KEH3">
    <property type="interactions" value="507"/>
</dbReference>
<dbReference type="SUPFAM" id="SSF75553">
    <property type="entry name" value="Smc hinge domain"/>
    <property type="match status" value="1"/>
</dbReference>
<feature type="compositionally biased region" description="Polar residues" evidence="8">
    <location>
        <begin position="205"/>
        <end position="223"/>
    </location>
</feature>
<keyword evidence="11" id="KW-1185">Reference proteome</keyword>
<feature type="compositionally biased region" description="Basic and acidic residues" evidence="8">
    <location>
        <begin position="308"/>
        <end position="327"/>
    </location>
</feature>
<accession>C5KEH3</accession>
<feature type="coiled-coil region" evidence="7">
    <location>
        <begin position="1158"/>
        <end position="1199"/>
    </location>
</feature>
<reference evidence="10 11" key="1">
    <citation type="submission" date="2008-07" db="EMBL/GenBank/DDBJ databases">
        <authorList>
            <person name="El-Sayed N."/>
            <person name="Caler E."/>
            <person name="Inman J."/>
            <person name="Amedeo P."/>
            <person name="Hass B."/>
            <person name="Wortman J."/>
        </authorList>
    </citation>
    <scope>NUCLEOTIDE SEQUENCE [LARGE SCALE GENOMIC DNA]</scope>
    <source>
        <strain evidence="11">ATCC 50983 / TXsc</strain>
    </source>
</reference>
<dbReference type="OrthoDB" id="5575062at2759"/>
<feature type="coiled-coil region" evidence="7">
    <location>
        <begin position="766"/>
        <end position="814"/>
    </location>
</feature>
<dbReference type="InterPro" id="IPR003395">
    <property type="entry name" value="RecF/RecN/SMC_N"/>
</dbReference>
<dbReference type="GO" id="GO:0005524">
    <property type="term" value="F:ATP binding"/>
    <property type="evidence" value="ECO:0007669"/>
    <property type="project" value="UniProtKB-KW"/>
</dbReference>
<feature type="coiled-coil region" evidence="7">
    <location>
        <begin position="606"/>
        <end position="732"/>
    </location>
</feature>
<dbReference type="InterPro" id="IPR027417">
    <property type="entry name" value="P-loop_NTPase"/>
</dbReference>
<dbReference type="Gene3D" id="3.30.70.1620">
    <property type="match status" value="1"/>
</dbReference>
<comment type="similarity">
    <text evidence="2">Belongs to the SMC family. SMC4 subfamily.</text>
</comment>
<feature type="compositionally biased region" description="Basic and acidic residues" evidence="8">
    <location>
        <begin position="194"/>
        <end position="203"/>
    </location>
</feature>
<keyword evidence="4" id="KW-0067">ATP-binding</keyword>
<feature type="region of interest" description="Disordered" evidence="8">
    <location>
        <begin position="1206"/>
        <end position="1232"/>
    </location>
</feature>
<dbReference type="PANTHER" id="PTHR18937:SF172">
    <property type="entry name" value="STRUCTURAL MAINTENANCE OF CHROMOSOMES PROTEIN"/>
    <property type="match status" value="1"/>
</dbReference>
<evidence type="ECO:0000256" key="1">
    <source>
        <dbReference type="ARBA" id="ARBA00004123"/>
    </source>
</evidence>
<evidence type="ECO:0000313" key="10">
    <source>
        <dbReference type="EMBL" id="EER17111.1"/>
    </source>
</evidence>
<evidence type="ECO:0000259" key="9">
    <source>
        <dbReference type="SMART" id="SM00968"/>
    </source>
</evidence>
<keyword evidence="3" id="KW-0547">Nucleotide-binding</keyword>
<keyword evidence="5 7" id="KW-0175">Coiled coil</keyword>
<dbReference type="Pfam" id="PF06470">
    <property type="entry name" value="SMC_hinge"/>
    <property type="match status" value="1"/>
</dbReference>
<evidence type="ECO:0000256" key="7">
    <source>
        <dbReference type="SAM" id="Coils"/>
    </source>
</evidence>
<evidence type="ECO:0000256" key="2">
    <source>
        <dbReference type="ARBA" id="ARBA00006005"/>
    </source>
</evidence>
<dbReference type="GO" id="GO:0005634">
    <property type="term" value="C:nucleus"/>
    <property type="evidence" value="ECO:0007669"/>
    <property type="project" value="UniProtKB-SubCell"/>
</dbReference>
<dbReference type="Pfam" id="PF09717">
    <property type="entry name" value="CPW_WPC"/>
    <property type="match status" value="1"/>
</dbReference>
<feature type="domain" description="SMC hinge" evidence="9">
    <location>
        <begin position="904"/>
        <end position="1022"/>
    </location>
</feature>
<dbReference type="GO" id="GO:0000796">
    <property type="term" value="C:condensin complex"/>
    <property type="evidence" value="ECO:0007669"/>
    <property type="project" value="TreeGrafter"/>
</dbReference>
<sequence length="1349" mass="152946">MVLFPSFHLHHAPALPVDPMGIFMKMFHRVQEVGYRNGEILQRAALEAEGKDEAYEKWANEMASHGMDPSAWQKVPPPPPRRCTPNYDMCPKGWHRSVYMGKCGFKCEADDPYEGGGPCFPIKDLSCMGYKDKEFMSEHCAWDWPCRHPFAPRAPYNPHPPLTGWWDWLVKYRHLVTVLAGGMLSAGITRKLSRREDDEHHEGSSLVTTSEGRTSPRSSSEAVESTELMEHAVGAVLLLVILVGSSAFHSVGLSLVMIKCQQVDDENENKENAGRNANVELPDDRNSRVKKATSDTAASTEDTTPDEVQPRRGVVVEEGRRQAREDVNSVVQQVAPETPPKRPMPSNAAGSMAKKHKFGKGDFKRLVIRDIVLENFKSYGGHKYIGTFSNNFSVIVGPNGSGKSNIIDAMLFVFGKKAKQIRQNKLAELIHNAGGERPDRARVKIGFAEVNNEDGQEIPGSAFTISRECYANSSSKYAIDDRTSSWTEVGDRLRGYGIDLDHNRFLILQGEVESIAMMKPKGESSQPGFLEFLEEIIGSEVYIEDIEKSTEEMNRLVEDRNMHLNRVNAAHKDVVALEGPKREAMKYVKVQCKLIGAKAKLVQYSRGKADNRRREAEAERKEAEEALKEMMEEIEEANQKLKAAEGECRVKEKVCHKISHKCDKLLNKFNEMDRQLTKSKEDLKACEMKLKRTKKEITVKENKAEKLQDDAKEMEEVDLPKVEDEISKLEERSGIEREKLEEIYGKEAKCSTEKNRDVELDGREELDKLTKDLDELRSAESEYKREINDMLKQKKQLTDKVSAAQGQRARIEQEKQIMVDKLKHREEAVEESKRVMEQYSGRIHQNEERIAEIYEALKQNGIEGTDIHNKIESTHVKMQESGASQGAPNLRRAVMQAARSGQLKGVHGRLGDLGTVDDIYDVAACTAAAGTLENMVVDNAEAAQAVVEFCKQRRLGRVTCIILDKVIISLTMSIKPAGNPPEDTQRLIDLIKPTERKFRAAFYFAVRETLVAKDLNQAQRVGHGESTSGRRYRVVSLDGKLVETSGVMSAGGRTVKGLFGSQRGRDPETGSYQKLEQQVARLKQKSGSLEAAMIDELKTAREKLTNERLELQDMNRQMKATLADHEQRQQQPVDLEAVKLSIQQFDRQLEAIVCPELSDREKKEVAELDGKIEEKQGELNEIQGGVRELLEAIQLLKDKILRSEGDKTRAQKKKMEDLKKSLDERKTDKRRVGKMSRATKLPGLLLQLALNIRKARENAEKALKEAKQLRKDIDALEKEEEERRPESEKLQELALGLFEDHNQLLEQRKEYEKEVEALKEEVKKIRDEHQDVRKREEDLKMAYEEKYVG</sequence>
<dbReference type="PANTHER" id="PTHR18937">
    <property type="entry name" value="STRUCTURAL MAINTENANCE OF CHROMOSOMES SMC FAMILY MEMBER"/>
    <property type="match status" value="1"/>
</dbReference>
<dbReference type="GO" id="GO:0007076">
    <property type="term" value="P:mitotic chromosome condensation"/>
    <property type="evidence" value="ECO:0007669"/>
    <property type="project" value="TreeGrafter"/>
</dbReference>
<proteinExistence type="inferred from homology"/>
<dbReference type="Gene3D" id="3.40.50.300">
    <property type="entry name" value="P-loop containing nucleotide triphosphate hydrolases"/>
    <property type="match status" value="1"/>
</dbReference>
<dbReference type="InterPro" id="IPR006387">
    <property type="entry name" value="CPW_WPC_dom"/>
</dbReference>
<dbReference type="EMBL" id="GG672330">
    <property type="protein sequence ID" value="EER17111.1"/>
    <property type="molecule type" value="Genomic_DNA"/>
</dbReference>
<dbReference type="InParanoid" id="C5KEH3"/>
<keyword evidence="6" id="KW-0539">Nucleus</keyword>
<dbReference type="InterPro" id="IPR036277">
    <property type="entry name" value="SMC_hinge_sf"/>
</dbReference>
<dbReference type="GeneID" id="9053233"/>
<evidence type="ECO:0000256" key="3">
    <source>
        <dbReference type="ARBA" id="ARBA00022741"/>
    </source>
</evidence>